<accession>A0ABQ9PAS9</accession>
<dbReference type="PANTHER" id="PTHR31884:SF1">
    <property type="entry name" value="POLYGALACTURONASE"/>
    <property type="match status" value="1"/>
</dbReference>
<keyword evidence="7 13" id="KW-0378">Hydrolase</keyword>
<dbReference type="SMART" id="SM00710">
    <property type="entry name" value="PbH1"/>
    <property type="match status" value="6"/>
</dbReference>
<dbReference type="PROSITE" id="PS00502">
    <property type="entry name" value="POLYGALACTURONASE"/>
    <property type="match status" value="1"/>
</dbReference>
<dbReference type="EC" id="3.2.1.15" evidence="3"/>
<evidence type="ECO:0000256" key="14">
    <source>
        <dbReference type="SAM" id="SignalP"/>
    </source>
</evidence>
<dbReference type="SUPFAM" id="SSF51126">
    <property type="entry name" value="Pectin lyase-like"/>
    <property type="match status" value="1"/>
</dbReference>
<evidence type="ECO:0000313" key="15">
    <source>
        <dbReference type="EMBL" id="KAK0368741.1"/>
    </source>
</evidence>
<dbReference type="InterPro" id="IPR050434">
    <property type="entry name" value="Glycosyl_hydrlase_28"/>
</dbReference>
<dbReference type="InterPro" id="IPR006626">
    <property type="entry name" value="PbH1"/>
</dbReference>
<comment type="similarity">
    <text evidence="2 13">Belongs to the glycosyl hydrolase 28 family.</text>
</comment>
<name>A0ABQ9PAS9_9PEZI</name>
<dbReference type="InterPro" id="IPR011050">
    <property type="entry name" value="Pectin_lyase_fold/virulence"/>
</dbReference>
<evidence type="ECO:0000256" key="8">
    <source>
        <dbReference type="ARBA" id="ARBA00023157"/>
    </source>
</evidence>
<gene>
    <name evidence="15" type="ORF">CLIM01_13901</name>
</gene>
<dbReference type="Proteomes" id="UP001169217">
    <property type="component" value="Unassembled WGS sequence"/>
</dbReference>
<keyword evidence="8" id="KW-1015">Disulfide bond</keyword>
<evidence type="ECO:0000256" key="7">
    <source>
        <dbReference type="ARBA" id="ARBA00022801"/>
    </source>
</evidence>
<dbReference type="EMBL" id="JARUPT010000780">
    <property type="protein sequence ID" value="KAK0368741.1"/>
    <property type="molecule type" value="Genomic_DNA"/>
</dbReference>
<comment type="caution">
    <text evidence="15">The sequence shown here is derived from an EMBL/GenBank/DDBJ whole genome shotgun (WGS) entry which is preliminary data.</text>
</comment>
<dbReference type="InterPro" id="IPR012334">
    <property type="entry name" value="Pectin_lyas_fold"/>
</dbReference>
<proteinExistence type="inferred from homology"/>
<evidence type="ECO:0000313" key="16">
    <source>
        <dbReference type="Proteomes" id="UP001169217"/>
    </source>
</evidence>
<evidence type="ECO:0000256" key="5">
    <source>
        <dbReference type="ARBA" id="ARBA00022729"/>
    </source>
</evidence>
<evidence type="ECO:0000256" key="10">
    <source>
        <dbReference type="ARBA" id="ARBA00023316"/>
    </source>
</evidence>
<organism evidence="15 16">
    <name type="scientific">Colletotrichum limetticola</name>
    <dbReference type="NCBI Taxonomy" id="1209924"/>
    <lineage>
        <taxon>Eukaryota</taxon>
        <taxon>Fungi</taxon>
        <taxon>Dikarya</taxon>
        <taxon>Ascomycota</taxon>
        <taxon>Pezizomycotina</taxon>
        <taxon>Sordariomycetes</taxon>
        <taxon>Hypocreomycetidae</taxon>
        <taxon>Glomerellales</taxon>
        <taxon>Glomerellaceae</taxon>
        <taxon>Colletotrichum</taxon>
        <taxon>Colletotrichum acutatum species complex</taxon>
    </lineage>
</organism>
<dbReference type="Pfam" id="PF00295">
    <property type="entry name" value="Glyco_hydro_28"/>
    <property type="match status" value="1"/>
</dbReference>
<dbReference type="PANTHER" id="PTHR31884">
    <property type="entry name" value="POLYGALACTURONASE"/>
    <property type="match status" value="1"/>
</dbReference>
<feature type="chain" id="PRO_5045829289" description="endo-polygalacturonase" evidence="14">
    <location>
        <begin position="17"/>
        <end position="370"/>
    </location>
</feature>
<keyword evidence="9 13" id="KW-0326">Glycosidase</keyword>
<evidence type="ECO:0000256" key="4">
    <source>
        <dbReference type="ARBA" id="ARBA00022525"/>
    </source>
</evidence>
<keyword evidence="6" id="KW-0677">Repeat</keyword>
<evidence type="ECO:0000256" key="2">
    <source>
        <dbReference type="ARBA" id="ARBA00008834"/>
    </source>
</evidence>
<evidence type="ECO:0000256" key="11">
    <source>
        <dbReference type="ARBA" id="ARBA00034074"/>
    </source>
</evidence>
<evidence type="ECO:0000256" key="13">
    <source>
        <dbReference type="RuleBase" id="RU361169"/>
    </source>
</evidence>
<keyword evidence="16" id="KW-1185">Reference proteome</keyword>
<evidence type="ECO:0000256" key="1">
    <source>
        <dbReference type="ARBA" id="ARBA00004613"/>
    </source>
</evidence>
<keyword evidence="5 14" id="KW-0732">Signal</keyword>
<feature type="signal peptide" evidence="14">
    <location>
        <begin position="1"/>
        <end position="16"/>
    </location>
</feature>
<keyword evidence="4" id="KW-0964">Secreted</keyword>
<evidence type="ECO:0000256" key="3">
    <source>
        <dbReference type="ARBA" id="ARBA00012736"/>
    </source>
</evidence>
<sequence length="370" mass="38220">MKFLSVVAGLSALAAAAPAELDTRASCTFTDAKTAMSKKTSCTDIVLNGIKVPAGETLDLTGLKDGTKVTFKGTTTFGYKEWEGPLIAIGGKKVSVVGASGNSISCQGERWWDGKGGNGGKKKPKFFKVKINDGSISGLNVKNTPAHGFSISGVSGLTVILTRLFSSSNILFDNKDGDSKGGHNTDAFDVGTSSDVTISGAKVYNQDDCLAINSGTGITFENGYCYGSHGLSIGSVGGRSDNTVQNVIIRDSTIEKADNGIRIKTIANKTGKVNGITFENITLKNINKKGIVIQQDYENGSPTGKPTAGIPITDVTVKNVKGTVAAKGTNVYILCAKGACSNWKWSGVSVTGGKSSSECSGIPSGSGAKC</sequence>
<reference evidence="15" key="1">
    <citation type="submission" date="2023-04" db="EMBL/GenBank/DDBJ databases">
        <title>Colletotrichum limetticola genome sequence.</title>
        <authorList>
            <person name="Baroncelli R."/>
        </authorList>
    </citation>
    <scope>NUCLEOTIDE SEQUENCE</scope>
    <source>
        <strain evidence="15">KLA-Anderson</strain>
    </source>
</reference>
<protein>
    <recommendedName>
        <fullName evidence="3">endo-polygalacturonase</fullName>
        <ecNumber evidence="3">3.2.1.15</ecNumber>
    </recommendedName>
</protein>
<dbReference type="InterPro" id="IPR000743">
    <property type="entry name" value="Glyco_hydro_28"/>
</dbReference>
<comment type="catalytic activity">
    <reaction evidence="11">
        <text>(1,4-alpha-D-galacturonosyl)n+m + H2O = (1,4-alpha-D-galacturonosyl)n + (1,4-alpha-D-galacturonosyl)m.</text>
        <dbReference type="EC" id="3.2.1.15"/>
    </reaction>
</comment>
<evidence type="ECO:0000256" key="12">
    <source>
        <dbReference type="PROSITE-ProRule" id="PRU10052"/>
    </source>
</evidence>
<evidence type="ECO:0000256" key="6">
    <source>
        <dbReference type="ARBA" id="ARBA00022737"/>
    </source>
</evidence>
<keyword evidence="10" id="KW-0961">Cell wall biogenesis/degradation</keyword>
<comment type="subcellular location">
    <subcellularLocation>
        <location evidence="1">Secreted</location>
    </subcellularLocation>
</comment>
<dbReference type="Gene3D" id="2.160.20.10">
    <property type="entry name" value="Single-stranded right-handed beta-helix, Pectin lyase-like"/>
    <property type="match status" value="1"/>
</dbReference>
<evidence type="ECO:0000256" key="9">
    <source>
        <dbReference type="ARBA" id="ARBA00023295"/>
    </source>
</evidence>
<feature type="active site" evidence="12">
    <location>
        <position position="229"/>
    </location>
</feature>